<gene>
    <name evidence="4" type="primary">rpl10e</name>
    <name evidence="5" type="ORF">SACC_02070</name>
</gene>
<evidence type="ECO:0000313" key="6">
    <source>
        <dbReference type="Proteomes" id="UP001319921"/>
    </source>
</evidence>
<dbReference type="RefSeq" id="WP_229571210.1">
    <property type="nucleotide sequence ID" value="NZ_AP025226.1"/>
</dbReference>
<dbReference type="AlphaFoldDB" id="A0AAQ4CN09"/>
<evidence type="ECO:0000256" key="4">
    <source>
        <dbReference type="HAMAP-Rule" id="MF_00448"/>
    </source>
</evidence>
<evidence type="ECO:0000256" key="2">
    <source>
        <dbReference type="ARBA" id="ARBA00022980"/>
    </source>
</evidence>
<proteinExistence type="inferred from homology"/>
<dbReference type="GeneID" id="68864931"/>
<dbReference type="Gene3D" id="3.90.1170.10">
    <property type="entry name" value="Ribosomal protein L10e/L16"/>
    <property type="match status" value="1"/>
</dbReference>
<accession>A0AAQ4CN09</accession>
<dbReference type="PIRSF" id="PIRSF005590">
    <property type="entry name" value="Ribosomal_L10"/>
    <property type="match status" value="1"/>
</dbReference>
<dbReference type="PANTHER" id="PTHR11726">
    <property type="entry name" value="60S RIBOSOMAL PROTEIN L10"/>
    <property type="match status" value="1"/>
</dbReference>
<dbReference type="GO" id="GO:0005840">
    <property type="term" value="C:ribosome"/>
    <property type="evidence" value="ECO:0007669"/>
    <property type="project" value="UniProtKB-KW"/>
</dbReference>
<organism evidence="5 6">
    <name type="scientific">Saccharolobus caldissimus</name>
    <dbReference type="NCBI Taxonomy" id="1702097"/>
    <lineage>
        <taxon>Archaea</taxon>
        <taxon>Thermoproteota</taxon>
        <taxon>Thermoprotei</taxon>
        <taxon>Sulfolobales</taxon>
        <taxon>Sulfolobaceae</taxon>
        <taxon>Saccharolobus</taxon>
    </lineage>
</organism>
<dbReference type="HAMAP" id="MF_00448">
    <property type="entry name" value="Ribosomal_uL16_arch"/>
    <property type="match status" value="1"/>
</dbReference>
<dbReference type="InterPro" id="IPR001197">
    <property type="entry name" value="Ribosomal_uL16_euk_arch"/>
</dbReference>
<dbReference type="InterPro" id="IPR036920">
    <property type="entry name" value="Ribosomal_uL16_sf"/>
</dbReference>
<dbReference type="NCBIfam" id="NF003239">
    <property type="entry name" value="PRK04199.1-4"/>
    <property type="match status" value="1"/>
</dbReference>
<dbReference type="EMBL" id="AP025226">
    <property type="protein sequence ID" value="BDB97190.1"/>
    <property type="molecule type" value="Genomic_DNA"/>
</dbReference>
<dbReference type="Pfam" id="PF00252">
    <property type="entry name" value="Ribosomal_L16"/>
    <property type="match status" value="1"/>
</dbReference>
<protein>
    <recommendedName>
        <fullName evidence="4">Large ribosomal subunit protein uL16</fullName>
    </recommendedName>
</protein>
<dbReference type="Proteomes" id="UP001319921">
    <property type="component" value="Chromosome"/>
</dbReference>
<evidence type="ECO:0000256" key="3">
    <source>
        <dbReference type="ARBA" id="ARBA00023274"/>
    </source>
</evidence>
<name>A0AAQ4CN09_9CREN</name>
<comment type="similarity">
    <text evidence="1 4">Belongs to the universal ribosomal protein uL16 family.</text>
</comment>
<reference evidence="5 6" key="1">
    <citation type="journal article" date="2022" name="Microbiol. Resour. Announc.">
        <title>Complete Genome Sequence of the Hyperthermophilic and Acidophilic Archaeon Saccharolobus caldissimus Strain HS-3T.</title>
        <authorList>
            <person name="Sakai H.D."/>
            <person name="Kurosawa N."/>
        </authorList>
    </citation>
    <scope>NUCLEOTIDE SEQUENCE [LARGE SCALE GENOMIC DNA]</scope>
    <source>
        <strain evidence="5 6">JCM32116</strain>
    </source>
</reference>
<evidence type="ECO:0000256" key="1">
    <source>
        <dbReference type="ARBA" id="ARBA00008931"/>
    </source>
</evidence>
<dbReference type="GO" id="GO:0003735">
    <property type="term" value="F:structural constituent of ribosome"/>
    <property type="evidence" value="ECO:0007669"/>
    <property type="project" value="InterPro"/>
</dbReference>
<keyword evidence="2 4" id="KW-0689">Ribosomal protein</keyword>
<dbReference type="InterPro" id="IPR022981">
    <property type="entry name" value="Ribosomal_uL16_arc"/>
</dbReference>
<sequence length="178" mass="20142">MPLRPGRCYRHFSGPAYTRKEYIAGVPQPKITKFTSGNPNGDYDYEVRLVAIETGQIRHNALEAARVITLKTLSKKTGSETAFFMWVLKYPHHVLRENKMMAFAGADRLQDGMRLSFGTPIGTAVRITRLGDTIMIVKVKKEHLEFAKEALRVASKKLPLRTRIDIIPLKAMKQEALS</sequence>
<dbReference type="GO" id="GO:0006412">
    <property type="term" value="P:translation"/>
    <property type="evidence" value="ECO:0007669"/>
    <property type="project" value="UniProtKB-UniRule"/>
</dbReference>
<dbReference type="InterPro" id="IPR047873">
    <property type="entry name" value="Ribosomal_uL16"/>
</dbReference>
<evidence type="ECO:0000313" key="5">
    <source>
        <dbReference type="EMBL" id="BDB97190.1"/>
    </source>
</evidence>
<dbReference type="NCBIfam" id="NF003236">
    <property type="entry name" value="PRK04199.1-1"/>
    <property type="match status" value="1"/>
</dbReference>
<dbReference type="GO" id="GO:1990904">
    <property type="term" value="C:ribonucleoprotein complex"/>
    <property type="evidence" value="ECO:0007669"/>
    <property type="project" value="UniProtKB-KW"/>
</dbReference>
<dbReference type="SUPFAM" id="SSF54686">
    <property type="entry name" value="Ribosomal protein L16p/L10e"/>
    <property type="match status" value="1"/>
</dbReference>
<keyword evidence="3 4" id="KW-0687">Ribonucleoprotein</keyword>
<dbReference type="FunFam" id="3.90.1170.10:FF:000008">
    <property type="entry name" value="50S ribosomal protein L10e"/>
    <property type="match status" value="1"/>
</dbReference>
<dbReference type="KEGG" id="scas:SACC_02070"/>
<keyword evidence="6" id="KW-1185">Reference proteome</keyword>